<evidence type="ECO:0000256" key="1">
    <source>
        <dbReference type="SAM" id="Coils"/>
    </source>
</evidence>
<feature type="coiled-coil region" evidence="1">
    <location>
        <begin position="178"/>
        <end position="240"/>
    </location>
</feature>
<feature type="coiled-coil region" evidence="1">
    <location>
        <begin position="41"/>
        <end position="96"/>
    </location>
</feature>
<feature type="region of interest" description="Disordered" evidence="2">
    <location>
        <begin position="1"/>
        <end position="27"/>
    </location>
</feature>
<keyword evidence="4" id="KW-1185">Reference proteome</keyword>
<protein>
    <submittedName>
        <fullName evidence="3">Uncharacterized protein</fullName>
    </submittedName>
</protein>
<name>A0AAF0EPD9_9BASI</name>
<keyword evidence="1" id="KW-0175">Coiled coil</keyword>
<feature type="compositionally biased region" description="Polar residues" evidence="2">
    <location>
        <begin position="9"/>
        <end position="18"/>
    </location>
</feature>
<dbReference type="AlphaFoldDB" id="A0AAF0EPD9"/>
<dbReference type="EMBL" id="CP119893">
    <property type="protein sequence ID" value="WFD26431.1"/>
    <property type="molecule type" value="Genomic_DNA"/>
</dbReference>
<reference evidence="3" key="1">
    <citation type="submission" date="2023-03" db="EMBL/GenBank/DDBJ databases">
        <title>Mating type loci evolution in Malassezia.</title>
        <authorList>
            <person name="Coelho M.A."/>
        </authorList>
    </citation>
    <scope>NUCLEOTIDE SEQUENCE</scope>
    <source>
        <strain evidence="3">CBS 9557</strain>
    </source>
</reference>
<dbReference type="Proteomes" id="UP001213623">
    <property type="component" value="Chromosome 2"/>
</dbReference>
<feature type="coiled-coil region" evidence="1">
    <location>
        <begin position="304"/>
        <end position="395"/>
    </location>
</feature>
<sequence length="464" mass="54049">MRVLRETQSENVAPTTPRSEVGALPRHKTVDEVTKVAEARLQDLRQEKYTLLNEREDLKTEIQLGRQRELKLKAQVDKLESLIARYKERATQHQHVHEEHATLQHDKDTMASELQLVRENAALVSAQCKELETALQTWQAHCVATTDAASARMDHMWKYLEYMNAQQRQMQASLRTTQQRYQQQVAQWEQRLLAQEADLAYASDALEQQRMELDVLSMERSQFEQALHDAEDQILQLSLRDVDDSGQHDSDMVLQDQYDKLSVDVKISTMDALCSQSQWETEQERSAWLLSRLQDTEAVHHRLLQTLKNERVKHAEEANAQKELVAAQERIAELLQTNAELSDELNRVAWFEEAYQARTQQADLLKELAKLNETHEEQLKDLHRLREDQQEATELQGLSKRIELLHKEEEDMRQHRNALAWHAQELGKFLAQQSEAVQEPRRRVSDTAYFRAKRAPHASSLLHS</sequence>
<evidence type="ECO:0000313" key="3">
    <source>
        <dbReference type="EMBL" id="WFD26431.1"/>
    </source>
</evidence>
<organism evidence="3 4">
    <name type="scientific">Malassezia nana</name>
    <dbReference type="NCBI Taxonomy" id="180528"/>
    <lineage>
        <taxon>Eukaryota</taxon>
        <taxon>Fungi</taxon>
        <taxon>Dikarya</taxon>
        <taxon>Basidiomycota</taxon>
        <taxon>Ustilaginomycotina</taxon>
        <taxon>Malasseziomycetes</taxon>
        <taxon>Malasseziales</taxon>
        <taxon>Malasseziaceae</taxon>
        <taxon>Malassezia</taxon>
    </lineage>
</organism>
<accession>A0AAF0EPD9</accession>
<proteinExistence type="predicted"/>
<gene>
    <name evidence="3" type="ORF">MNAN1_001413</name>
</gene>
<evidence type="ECO:0000256" key="2">
    <source>
        <dbReference type="SAM" id="MobiDB-lite"/>
    </source>
</evidence>
<evidence type="ECO:0000313" key="4">
    <source>
        <dbReference type="Proteomes" id="UP001213623"/>
    </source>
</evidence>